<dbReference type="Gene3D" id="3.40.1190.10">
    <property type="entry name" value="Mur-like, catalytic domain"/>
    <property type="match status" value="1"/>
</dbReference>
<evidence type="ECO:0000256" key="16">
    <source>
        <dbReference type="ARBA" id="ARBA00047632"/>
    </source>
</evidence>
<keyword evidence="7 17" id="KW-0963">Cytoplasm</keyword>
<comment type="subcellular location">
    <subcellularLocation>
        <location evidence="2 17 18">Cytoplasm</location>
    </subcellularLocation>
</comment>
<keyword evidence="17 18" id="KW-0132">Cell division</keyword>
<organism evidence="21 22">
    <name type="scientific">Ignavigranum ruoffiae</name>
    <dbReference type="NCBI Taxonomy" id="89093"/>
    <lineage>
        <taxon>Bacteria</taxon>
        <taxon>Bacillati</taxon>
        <taxon>Bacillota</taxon>
        <taxon>Bacilli</taxon>
        <taxon>Lactobacillales</taxon>
        <taxon>Aerococcaceae</taxon>
        <taxon>Ignavigranum</taxon>
    </lineage>
</organism>
<evidence type="ECO:0000313" key="22">
    <source>
        <dbReference type="Proteomes" id="UP000198833"/>
    </source>
</evidence>
<keyword evidence="10 17" id="KW-0067">ATP-binding</keyword>
<gene>
    <name evidence="17" type="primary">murD</name>
    <name evidence="21" type="ORF">SAMN04488558_10688</name>
</gene>
<comment type="pathway">
    <text evidence="3 17 18">Cell wall biogenesis; peptidoglycan biosynthesis.</text>
</comment>
<dbReference type="Gene3D" id="3.40.50.720">
    <property type="entry name" value="NAD(P)-binding Rossmann-like Domain"/>
    <property type="match status" value="1"/>
</dbReference>
<dbReference type="HAMAP" id="MF_00639">
    <property type="entry name" value="MurD"/>
    <property type="match status" value="1"/>
</dbReference>
<keyword evidence="8 17" id="KW-0436">Ligase</keyword>
<dbReference type="SUPFAM" id="SSF53623">
    <property type="entry name" value="MurD-like peptide ligases, catalytic domain"/>
    <property type="match status" value="1"/>
</dbReference>
<evidence type="ECO:0000256" key="15">
    <source>
        <dbReference type="ARBA" id="ARBA00032324"/>
    </source>
</evidence>
<dbReference type="Pfam" id="PF21799">
    <property type="entry name" value="MurD-like_N"/>
    <property type="match status" value="1"/>
</dbReference>
<evidence type="ECO:0000259" key="19">
    <source>
        <dbReference type="Pfam" id="PF02875"/>
    </source>
</evidence>
<evidence type="ECO:0000256" key="6">
    <source>
        <dbReference type="ARBA" id="ARBA00015655"/>
    </source>
</evidence>
<dbReference type="Pfam" id="PF02875">
    <property type="entry name" value="Mur_ligase_C"/>
    <property type="match status" value="1"/>
</dbReference>
<evidence type="ECO:0000256" key="17">
    <source>
        <dbReference type="HAMAP-Rule" id="MF_00639"/>
    </source>
</evidence>
<dbReference type="OrthoDB" id="9809796at2"/>
<dbReference type="RefSeq" id="WP_092571904.1">
    <property type="nucleotide sequence ID" value="NZ_FOEN01000006.1"/>
</dbReference>
<dbReference type="SUPFAM" id="SSF51984">
    <property type="entry name" value="MurCD N-terminal domain"/>
    <property type="match status" value="1"/>
</dbReference>
<dbReference type="PANTHER" id="PTHR43692">
    <property type="entry name" value="UDP-N-ACETYLMURAMOYLALANINE--D-GLUTAMATE LIGASE"/>
    <property type="match status" value="1"/>
</dbReference>
<evidence type="ECO:0000313" key="21">
    <source>
        <dbReference type="EMBL" id="SEQ20133.1"/>
    </source>
</evidence>
<dbReference type="EMBL" id="FOEN01000006">
    <property type="protein sequence ID" value="SEQ20133.1"/>
    <property type="molecule type" value="Genomic_DNA"/>
</dbReference>
<dbReference type="STRING" id="89093.SAMN04488558_10688"/>
<accession>A0A1H9E4D6</accession>
<evidence type="ECO:0000256" key="7">
    <source>
        <dbReference type="ARBA" id="ARBA00022490"/>
    </source>
</evidence>
<keyword evidence="17 18" id="KW-0131">Cell cycle</keyword>
<evidence type="ECO:0000256" key="11">
    <source>
        <dbReference type="ARBA" id="ARBA00022960"/>
    </source>
</evidence>
<dbReference type="GO" id="GO:0071555">
    <property type="term" value="P:cell wall organization"/>
    <property type="evidence" value="ECO:0007669"/>
    <property type="project" value="UniProtKB-KW"/>
</dbReference>
<keyword evidence="9 17" id="KW-0547">Nucleotide-binding</keyword>
<dbReference type="GO" id="GO:0008764">
    <property type="term" value="F:UDP-N-acetylmuramoylalanine-D-glutamate ligase activity"/>
    <property type="evidence" value="ECO:0007669"/>
    <property type="project" value="UniProtKB-UniRule"/>
</dbReference>
<dbReference type="InterPro" id="IPR036565">
    <property type="entry name" value="Mur-like_cat_sf"/>
</dbReference>
<comment type="function">
    <text evidence="1 17 18">Cell wall formation. Catalyzes the addition of glutamate to the nucleotide precursor UDP-N-acetylmuramoyl-L-alanine (UMA).</text>
</comment>
<comment type="similarity">
    <text evidence="4 17">Belongs to the MurCDEF family.</text>
</comment>
<dbReference type="Pfam" id="PF08245">
    <property type="entry name" value="Mur_ligase_M"/>
    <property type="match status" value="1"/>
</dbReference>
<evidence type="ECO:0000259" key="20">
    <source>
        <dbReference type="Pfam" id="PF08245"/>
    </source>
</evidence>
<keyword evidence="22" id="KW-1185">Reference proteome</keyword>
<proteinExistence type="inferred from homology"/>
<dbReference type="InterPro" id="IPR004101">
    <property type="entry name" value="Mur_ligase_C"/>
</dbReference>
<dbReference type="InterPro" id="IPR036615">
    <property type="entry name" value="Mur_ligase_C_dom_sf"/>
</dbReference>
<dbReference type="GO" id="GO:0008360">
    <property type="term" value="P:regulation of cell shape"/>
    <property type="evidence" value="ECO:0007669"/>
    <property type="project" value="UniProtKB-KW"/>
</dbReference>
<evidence type="ECO:0000256" key="14">
    <source>
        <dbReference type="ARBA" id="ARBA00030398"/>
    </source>
</evidence>
<dbReference type="EC" id="6.3.2.9" evidence="5 17"/>
<sequence>MLADLNLQDKHVLVLGYARSGRSVAEYLLAQGAKVTINEKKDLSGDPSIESLVKQGVQVICGDHPLSLLDQGFDFIVKNPGIPYQIPFLQQAQQQQIPIYTDIEIASWINKGDIIGITGSNGKTTITQLVYEILKADKPKQTHLAGNIGIPIMSQIDQVKEGDALVCELSSFQLQGTAKFRAEIAVFANIYSAHLDYHETRANYIQAKLNLVRNSRPEDVIIYNYDQEELADWLSPFAGQKVPFASSRVDDFVRQNGAYIDHSQLYFRDQWICDVADIQIPGQHNVMNVLAAVAVAIIRSVEPKTIRQVILSYQGMPHRIQPLGEFHGRKFFNDSKATNTVATITALKSFDQPIHYIGGGLDRGNGFDDLIEHLSYVKAAYLYGQTKEKLADTMNKAGIESVHLLDDLYQAVELAYHAAKAGEVVLFSPACASWDQFDNFEQRGDLFVETVHALQEKYPYA</sequence>
<keyword evidence="13 17" id="KW-0961">Cell wall biogenesis/degradation</keyword>
<dbReference type="GO" id="GO:0009252">
    <property type="term" value="P:peptidoglycan biosynthetic process"/>
    <property type="evidence" value="ECO:0007669"/>
    <property type="project" value="UniProtKB-UniRule"/>
</dbReference>
<reference evidence="21 22" key="1">
    <citation type="submission" date="2016-10" db="EMBL/GenBank/DDBJ databases">
        <authorList>
            <person name="de Groot N.N."/>
        </authorList>
    </citation>
    <scope>NUCLEOTIDE SEQUENCE [LARGE SCALE GENOMIC DNA]</scope>
    <source>
        <strain evidence="21 22">DSM 15695</strain>
    </source>
</reference>
<dbReference type="Proteomes" id="UP000198833">
    <property type="component" value="Unassembled WGS sequence"/>
</dbReference>
<dbReference type="GO" id="GO:0051301">
    <property type="term" value="P:cell division"/>
    <property type="evidence" value="ECO:0007669"/>
    <property type="project" value="UniProtKB-KW"/>
</dbReference>
<evidence type="ECO:0000256" key="10">
    <source>
        <dbReference type="ARBA" id="ARBA00022840"/>
    </source>
</evidence>
<dbReference type="InterPro" id="IPR013221">
    <property type="entry name" value="Mur_ligase_cen"/>
</dbReference>
<evidence type="ECO:0000256" key="5">
    <source>
        <dbReference type="ARBA" id="ARBA00012212"/>
    </source>
</evidence>
<feature type="binding site" evidence="17">
    <location>
        <begin position="119"/>
        <end position="125"/>
    </location>
    <ligand>
        <name>ATP</name>
        <dbReference type="ChEBI" id="CHEBI:30616"/>
    </ligand>
</feature>
<evidence type="ECO:0000256" key="3">
    <source>
        <dbReference type="ARBA" id="ARBA00004752"/>
    </source>
</evidence>
<evidence type="ECO:0000256" key="8">
    <source>
        <dbReference type="ARBA" id="ARBA00022598"/>
    </source>
</evidence>
<dbReference type="GO" id="GO:0005737">
    <property type="term" value="C:cytoplasm"/>
    <property type="evidence" value="ECO:0007669"/>
    <property type="project" value="UniProtKB-SubCell"/>
</dbReference>
<dbReference type="InterPro" id="IPR005762">
    <property type="entry name" value="MurD"/>
</dbReference>
<dbReference type="Gene3D" id="3.90.190.20">
    <property type="entry name" value="Mur ligase, C-terminal domain"/>
    <property type="match status" value="1"/>
</dbReference>
<keyword evidence="12 17" id="KW-0573">Peptidoglycan synthesis</keyword>
<dbReference type="PANTHER" id="PTHR43692:SF1">
    <property type="entry name" value="UDP-N-ACETYLMURAMOYLALANINE--D-GLUTAMATE LIGASE"/>
    <property type="match status" value="1"/>
</dbReference>
<evidence type="ECO:0000256" key="9">
    <source>
        <dbReference type="ARBA" id="ARBA00022741"/>
    </source>
</evidence>
<evidence type="ECO:0000256" key="18">
    <source>
        <dbReference type="RuleBase" id="RU003664"/>
    </source>
</evidence>
<evidence type="ECO:0000256" key="12">
    <source>
        <dbReference type="ARBA" id="ARBA00022984"/>
    </source>
</evidence>
<evidence type="ECO:0000256" key="13">
    <source>
        <dbReference type="ARBA" id="ARBA00023316"/>
    </source>
</evidence>
<evidence type="ECO:0000256" key="1">
    <source>
        <dbReference type="ARBA" id="ARBA00002734"/>
    </source>
</evidence>
<evidence type="ECO:0000256" key="4">
    <source>
        <dbReference type="ARBA" id="ARBA00010416"/>
    </source>
</evidence>
<protein>
    <recommendedName>
        <fullName evidence="6 17">UDP-N-acetylmuramoylalanine--D-glutamate ligase</fullName>
        <ecNumber evidence="5 17">6.3.2.9</ecNumber>
    </recommendedName>
    <alternativeName>
        <fullName evidence="15 17">D-glutamic acid-adding enzyme</fullName>
    </alternativeName>
    <alternativeName>
        <fullName evidence="14 17">UDP-N-acetylmuramoyl-L-alanyl-D-glutamate synthetase</fullName>
    </alternativeName>
</protein>
<evidence type="ECO:0000256" key="2">
    <source>
        <dbReference type="ARBA" id="ARBA00004496"/>
    </source>
</evidence>
<comment type="catalytic activity">
    <reaction evidence="16 17 18">
        <text>UDP-N-acetyl-alpha-D-muramoyl-L-alanine + D-glutamate + ATP = UDP-N-acetyl-alpha-D-muramoyl-L-alanyl-D-glutamate + ADP + phosphate + H(+)</text>
        <dbReference type="Rhea" id="RHEA:16429"/>
        <dbReference type="ChEBI" id="CHEBI:15378"/>
        <dbReference type="ChEBI" id="CHEBI:29986"/>
        <dbReference type="ChEBI" id="CHEBI:30616"/>
        <dbReference type="ChEBI" id="CHEBI:43474"/>
        <dbReference type="ChEBI" id="CHEBI:83898"/>
        <dbReference type="ChEBI" id="CHEBI:83900"/>
        <dbReference type="ChEBI" id="CHEBI:456216"/>
        <dbReference type="EC" id="6.3.2.9"/>
    </reaction>
</comment>
<dbReference type="GO" id="GO:0005524">
    <property type="term" value="F:ATP binding"/>
    <property type="evidence" value="ECO:0007669"/>
    <property type="project" value="UniProtKB-UniRule"/>
</dbReference>
<name>A0A1H9E4D6_9LACT</name>
<dbReference type="NCBIfam" id="TIGR01087">
    <property type="entry name" value="murD"/>
    <property type="match status" value="1"/>
</dbReference>
<feature type="domain" description="Mur ligase C-terminal" evidence="19">
    <location>
        <begin position="318"/>
        <end position="431"/>
    </location>
</feature>
<feature type="domain" description="Mur ligase central" evidence="20">
    <location>
        <begin position="117"/>
        <end position="296"/>
    </location>
</feature>
<dbReference type="AlphaFoldDB" id="A0A1H9E4D6"/>
<keyword evidence="11 17" id="KW-0133">Cell shape</keyword>
<dbReference type="UniPathway" id="UPA00219"/>
<dbReference type="SUPFAM" id="SSF53244">
    <property type="entry name" value="MurD-like peptide ligases, peptide-binding domain"/>
    <property type="match status" value="1"/>
</dbReference>